<gene>
    <name evidence="2" type="primary">C9orf43</name>
</gene>
<feature type="compositionally biased region" description="Low complexity" evidence="1">
    <location>
        <begin position="290"/>
        <end position="300"/>
    </location>
</feature>
<dbReference type="STRING" id="9516.ENSCCAP00000027282"/>
<evidence type="ECO:0000313" key="3">
    <source>
        <dbReference type="Proteomes" id="UP000233040"/>
    </source>
</evidence>
<reference evidence="2" key="1">
    <citation type="submission" date="2025-08" db="UniProtKB">
        <authorList>
            <consortium name="Ensembl"/>
        </authorList>
    </citation>
    <scope>IDENTIFICATION</scope>
</reference>
<dbReference type="GeneTree" id="ENSGT00390000013600"/>
<dbReference type="Ensembl" id="ENSCCAT00000044844.1">
    <property type="protein sequence ID" value="ENSCCAP00000027282.1"/>
    <property type="gene ID" value="ENSCCAG00000031471.1"/>
</dbReference>
<feature type="region of interest" description="Disordered" evidence="1">
    <location>
        <begin position="344"/>
        <end position="373"/>
    </location>
</feature>
<feature type="compositionally biased region" description="Polar residues" evidence="1">
    <location>
        <begin position="352"/>
        <end position="366"/>
    </location>
</feature>
<name>A0A2K5RGM8_CEBIM</name>
<feature type="region of interest" description="Disordered" evidence="1">
    <location>
        <begin position="286"/>
        <end position="330"/>
    </location>
</feature>
<organism evidence="2 3">
    <name type="scientific">Cebus imitator</name>
    <name type="common">Panamanian white-faced capuchin</name>
    <name type="synonym">Cebus capucinus imitator</name>
    <dbReference type="NCBI Taxonomy" id="2715852"/>
    <lineage>
        <taxon>Eukaryota</taxon>
        <taxon>Metazoa</taxon>
        <taxon>Chordata</taxon>
        <taxon>Craniata</taxon>
        <taxon>Vertebrata</taxon>
        <taxon>Euteleostomi</taxon>
        <taxon>Mammalia</taxon>
        <taxon>Eutheria</taxon>
        <taxon>Euarchontoglires</taxon>
        <taxon>Primates</taxon>
        <taxon>Haplorrhini</taxon>
        <taxon>Platyrrhini</taxon>
        <taxon>Cebidae</taxon>
        <taxon>Cebinae</taxon>
        <taxon>Cebus</taxon>
    </lineage>
</organism>
<evidence type="ECO:0000313" key="2">
    <source>
        <dbReference type="Ensembl" id="ENSCCAP00000027282.1"/>
    </source>
</evidence>
<dbReference type="AlphaFoldDB" id="A0A2K5RGM8"/>
<dbReference type="PANTHER" id="PTHR36130">
    <property type="entry name" value="RIKEN CDNA 4933430I17 GENE"/>
    <property type="match status" value="1"/>
</dbReference>
<dbReference type="Proteomes" id="UP000233040">
    <property type="component" value="Unassembled WGS sequence"/>
</dbReference>
<accession>A0A2K5RGM8</accession>
<evidence type="ECO:0000256" key="1">
    <source>
        <dbReference type="SAM" id="MobiDB-lite"/>
    </source>
</evidence>
<feature type="compositionally biased region" description="Basic and acidic residues" evidence="1">
    <location>
        <begin position="308"/>
        <end position="318"/>
    </location>
</feature>
<sequence length="458" mass="52174">MDLPDESQWDETTCGLAVCQHPQCWATIRRIERGHPRILSSPCRTPQDAEDKLPVLTVVNIPDSCFAPRHLPECTFTKTRSLLSQSSKFYSKFQGRPPRGLPDKSLINCANGLLKLPVLNLNETQLPSPERNMVVLWIPEETEIHVSQHGKKKKNLAVKSKSFLGLSGNQPTETRVGTPEMIVPPPTPVQLSEKFRSDFLPLWAQSKALPQDLLKELFPGRKQTMPCPEMKIQLAMMRKNLPLKMNRPDSAISSKMFLSIHRLTLERPALRYPEHLKKLRNLKTEGYRKQQQWQRQQQQQRRLKTPTKKQEAKVKAKGDPGSQSTSLKHPVTTVRDRLYDYRTLPGRKSDMKQQQLMETEGTTSKQDSTERPKMDCYDHVDLYHSVKSPELYETEPTNKDISALVEAVPEAQAVSQKKVSLSFAESMARTSSNSELALLRILQDTDDEDEESQSSGTE</sequence>
<dbReference type="InterPro" id="IPR029134">
    <property type="entry name" value="DUF4647"/>
</dbReference>
<reference evidence="2" key="2">
    <citation type="submission" date="2025-09" db="UniProtKB">
        <authorList>
            <consortium name="Ensembl"/>
        </authorList>
    </citation>
    <scope>IDENTIFICATION</scope>
</reference>
<dbReference type="Pfam" id="PF15504">
    <property type="entry name" value="DUF4647"/>
    <property type="match status" value="1"/>
</dbReference>
<proteinExistence type="predicted"/>
<keyword evidence="3" id="KW-1185">Reference proteome</keyword>
<dbReference type="PANTHER" id="PTHR36130:SF1">
    <property type="entry name" value="RIKEN CDNA 4933430I17 GENE"/>
    <property type="match status" value="1"/>
</dbReference>
<dbReference type="OMA" id="CPEMKIQ"/>
<feature type="region of interest" description="Disordered" evidence="1">
    <location>
        <begin position="429"/>
        <end position="458"/>
    </location>
</feature>
<protein>
    <submittedName>
        <fullName evidence="2">Chromosome 9 open reading frame 43</fullName>
    </submittedName>
</protein>